<dbReference type="AlphaFoldDB" id="R7S1J9"/>
<dbReference type="PROSITE" id="PS00028">
    <property type="entry name" value="ZINC_FINGER_C2H2_1"/>
    <property type="match status" value="2"/>
</dbReference>
<evidence type="ECO:0000256" key="5">
    <source>
        <dbReference type="ARBA" id="ARBA00022833"/>
    </source>
</evidence>
<dbReference type="EMBL" id="JH687555">
    <property type="protein sequence ID" value="EIN04235.1"/>
    <property type="molecule type" value="Genomic_DNA"/>
</dbReference>
<feature type="region of interest" description="Disordered" evidence="10">
    <location>
        <begin position="397"/>
        <end position="443"/>
    </location>
</feature>
<evidence type="ECO:0000256" key="3">
    <source>
        <dbReference type="ARBA" id="ARBA00022737"/>
    </source>
</evidence>
<dbReference type="GO" id="GO:0006357">
    <property type="term" value="P:regulation of transcription by RNA polymerase II"/>
    <property type="evidence" value="ECO:0007669"/>
    <property type="project" value="TreeGrafter"/>
</dbReference>
<gene>
    <name evidence="12" type="ORF">PUNSTDRAFT_138628</name>
</gene>
<sequence length="443" mass="49029">MDELALVKDIDVDLEMSTKHFSLPSIHEMLPGYVSPEPDHLHKARRHSTAEALPGPLHVPSYARPPPFRPASLVSVNPPSTRAVRHGSEPAPAPPARTDCRPSPPAYASREPATRRAPLPPRCISPHPRSPAPSAQFAPYTPPHPPRPVRTGIYHTRPVPGPQAQPPFVVVRGVPCARFFSTSSPEMREEDEARMRDRKRTRTNGPEHPPPATGRAQASPYPGAYRTEGKPVKIEQHVIRSPEYGSQRYGLRQEDGERARYDFSPAARVISIPNALDDAIALHQQRMQYGSFDAGDNAQRKHVCHLCNKRFSRPSSLQIHINTHTGDKPFECPHPTCGRQFSVNSNMRRHYRNHITDTDGHPAPLDTTTLDEERQSTVEEPVYVHFTPSSMRPCIESDFRAMSPTPSPASPSRSSSEPEVSMIGSDDELDDQPSSGSESVGVA</sequence>
<keyword evidence="7" id="KW-0804">Transcription</keyword>
<dbReference type="InterPro" id="IPR051061">
    <property type="entry name" value="Zinc_finger_trans_reg"/>
</dbReference>
<feature type="region of interest" description="Disordered" evidence="10">
    <location>
        <begin position="354"/>
        <end position="376"/>
    </location>
</feature>
<feature type="compositionally biased region" description="Low complexity" evidence="10">
    <location>
        <begin position="410"/>
        <end position="421"/>
    </location>
</feature>
<accession>R7S1J9</accession>
<dbReference type="InterPro" id="IPR036236">
    <property type="entry name" value="Znf_C2H2_sf"/>
</dbReference>
<feature type="region of interest" description="Disordered" evidence="10">
    <location>
        <begin position="182"/>
        <end position="224"/>
    </location>
</feature>
<dbReference type="GO" id="GO:0005634">
    <property type="term" value="C:nucleus"/>
    <property type="evidence" value="ECO:0007669"/>
    <property type="project" value="UniProtKB-SubCell"/>
</dbReference>
<evidence type="ECO:0000256" key="2">
    <source>
        <dbReference type="ARBA" id="ARBA00022723"/>
    </source>
</evidence>
<dbReference type="GO" id="GO:0008270">
    <property type="term" value="F:zinc ion binding"/>
    <property type="evidence" value="ECO:0007669"/>
    <property type="project" value="UniProtKB-KW"/>
</dbReference>
<keyword evidence="2" id="KW-0479">Metal-binding</keyword>
<evidence type="ECO:0000256" key="9">
    <source>
        <dbReference type="PROSITE-ProRule" id="PRU00042"/>
    </source>
</evidence>
<dbReference type="KEGG" id="psq:PUNSTDRAFT_138628"/>
<dbReference type="HOGENOM" id="CLU_618392_0_0_1"/>
<protein>
    <recommendedName>
        <fullName evidence="11">C2H2-type domain-containing protein</fullName>
    </recommendedName>
</protein>
<dbReference type="PROSITE" id="PS50157">
    <property type="entry name" value="ZINC_FINGER_C2H2_2"/>
    <property type="match status" value="2"/>
</dbReference>
<dbReference type="eggNOG" id="KOG1074">
    <property type="taxonomic scope" value="Eukaryota"/>
</dbReference>
<keyword evidence="3" id="KW-0677">Repeat</keyword>
<name>R7S1J9_PUNST</name>
<dbReference type="Gene3D" id="3.30.160.60">
    <property type="entry name" value="Classic Zinc Finger"/>
    <property type="match status" value="2"/>
</dbReference>
<dbReference type="SMART" id="SM00355">
    <property type="entry name" value="ZnF_C2H2"/>
    <property type="match status" value="2"/>
</dbReference>
<evidence type="ECO:0000256" key="4">
    <source>
        <dbReference type="ARBA" id="ARBA00022771"/>
    </source>
</evidence>
<evidence type="ECO:0000256" key="8">
    <source>
        <dbReference type="ARBA" id="ARBA00023242"/>
    </source>
</evidence>
<feature type="region of interest" description="Disordered" evidence="10">
    <location>
        <begin position="77"/>
        <end position="152"/>
    </location>
</feature>
<dbReference type="SUPFAM" id="SSF57667">
    <property type="entry name" value="beta-beta-alpha zinc fingers"/>
    <property type="match status" value="1"/>
</dbReference>
<dbReference type="InterPro" id="IPR013087">
    <property type="entry name" value="Znf_C2H2_type"/>
</dbReference>
<keyword evidence="8" id="KW-0539">Nucleus</keyword>
<evidence type="ECO:0000256" key="6">
    <source>
        <dbReference type="ARBA" id="ARBA00023015"/>
    </source>
</evidence>
<comment type="subcellular location">
    <subcellularLocation>
        <location evidence="1">Nucleus</location>
    </subcellularLocation>
</comment>
<keyword evidence="4 9" id="KW-0863">Zinc-finger</keyword>
<evidence type="ECO:0000259" key="11">
    <source>
        <dbReference type="PROSITE" id="PS50157"/>
    </source>
</evidence>
<evidence type="ECO:0000256" key="7">
    <source>
        <dbReference type="ARBA" id="ARBA00023163"/>
    </source>
</evidence>
<dbReference type="Pfam" id="PF00096">
    <property type="entry name" value="zf-C2H2"/>
    <property type="match status" value="2"/>
</dbReference>
<dbReference type="FunFam" id="3.30.160.60:FF:000100">
    <property type="entry name" value="Zinc finger 45-like"/>
    <property type="match status" value="2"/>
</dbReference>
<dbReference type="RefSeq" id="XP_007388378.1">
    <property type="nucleotide sequence ID" value="XM_007388316.1"/>
</dbReference>
<keyword evidence="13" id="KW-1185">Reference proteome</keyword>
<feature type="region of interest" description="Disordered" evidence="10">
    <location>
        <begin position="39"/>
        <end position="65"/>
    </location>
</feature>
<dbReference type="GeneID" id="18880123"/>
<proteinExistence type="predicted"/>
<evidence type="ECO:0000256" key="1">
    <source>
        <dbReference type="ARBA" id="ARBA00004123"/>
    </source>
</evidence>
<keyword evidence="6" id="KW-0805">Transcription regulation</keyword>
<reference evidence="13" key="1">
    <citation type="journal article" date="2012" name="Science">
        <title>The Paleozoic origin of enzymatic lignin decomposition reconstructed from 31 fungal genomes.</title>
        <authorList>
            <person name="Floudas D."/>
            <person name="Binder M."/>
            <person name="Riley R."/>
            <person name="Barry K."/>
            <person name="Blanchette R.A."/>
            <person name="Henrissat B."/>
            <person name="Martinez A.T."/>
            <person name="Otillar R."/>
            <person name="Spatafora J.W."/>
            <person name="Yadav J.S."/>
            <person name="Aerts A."/>
            <person name="Benoit I."/>
            <person name="Boyd A."/>
            <person name="Carlson A."/>
            <person name="Copeland A."/>
            <person name="Coutinho P.M."/>
            <person name="de Vries R.P."/>
            <person name="Ferreira P."/>
            <person name="Findley K."/>
            <person name="Foster B."/>
            <person name="Gaskell J."/>
            <person name="Glotzer D."/>
            <person name="Gorecki P."/>
            <person name="Heitman J."/>
            <person name="Hesse C."/>
            <person name="Hori C."/>
            <person name="Igarashi K."/>
            <person name="Jurgens J.A."/>
            <person name="Kallen N."/>
            <person name="Kersten P."/>
            <person name="Kohler A."/>
            <person name="Kuees U."/>
            <person name="Kumar T.K.A."/>
            <person name="Kuo A."/>
            <person name="LaButti K."/>
            <person name="Larrondo L.F."/>
            <person name="Lindquist E."/>
            <person name="Ling A."/>
            <person name="Lombard V."/>
            <person name="Lucas S."/>
            <person name="Lundell T."/>
            <person name="Martin R."/>
            <person name="McLaughlin D.J."/>
            <person name="Morgenstern I."/>
            <person name="Morin E."/>
            <person name="Murat C."/>
            <person name="Nagy L.G."/>
            <person name="Nolan M."/>
            <person name="Ohm R.A."/>
            <person name="Patyshakuliyeva A."/>
            <person name="Rokas A."/>
            <person name="Ruiz-Duenas F.J."/>
            <person name="Sabat G."/>
            <person name="Salamov A."/>
            <person name="Samejima M."/>
            <person name="Schmutz J."/>
            <person name="Slot J.C."/>
            <person name="St John F."/>
            <person name="Stenlid J."/>
            <person name="Sun H."/>
            <person name="Sun S."/>
            <person name="Syed K."/>
            <person name="Tsang A."/>
            <person name="Wiebenga A."/>
            <person name="Young D."/>
            <person name="Pisabarro A."/>
            <person name="Eastwood D.C."/>
            <person name="Martin F."/>
            <person name="Cullen D."/>
            <person name="Grigoriev I.V."/>
            <person name="Hibbett D.S."/>
        </authorList>
    </citation>
    <scope>NUCLEOTIDE SEQUENCE [LARGE SCALE GENOMIC DNA]</scope>
    <source>
        <strain evidence="13">HHB-11173 SS5</strain>
    </source>
</reference>
<dbReference type="PANTHER" id="PTHR46179">
    <property type="entry name" value="ZINC FINGER PROTEIN"/>
    <property type="match status" value="1"/>
</dbReference>
<evidence type="ECO:0000313" key="12">
    <source>
        <dbReference type="EMBL" id="EIN04235.1"/>
    </source>
</evidence>
<feature type="domain" description="C2H2-type" evidence="11">
    <location>
        <begin position="330"/>
        <end position="359"/>
    </location>
</feature>
<dbReference type="Proteomes" id="UP000054196">
    <property type="component" value="Unassembled WGS sequence"/>
</dbReference>
<feature type="compositionally biased region" description="Pro residues" evidence="10">
    <location>
        <begin position="118"/>
        <end position="131"/>
    </location>
</feature>
<organism evidence="12 13">
    <name type="scientific">Punctularia strigosozonata (strain HHB-11173)</name>
    <name type="common">White-rot fungus</name>
    <dbReference type="NCBI Taxonomy" id="741275"/>
    <lineage>
        <taxon>Eukaryota</taxon>
        <taxon>Fungi</taxon>
        <taxon>Dikarya</taxon>
        <taxon>Basidiomycota</taxon>
        <taxon>Agaricomycotina</taxon>
        <taxon>Agaricomycetes</taxon>
        <taxon>Corticiales</taxon>
        <taxon>Punctulariaceae</taxon>
        <taxon>Punctularia</taxon>
    </lineage>
</organism>
<feature type="domain" description="C2H2-type" evidence="11">
    <location>
        <begin position="302"/>
        <end position="329"/>
    </location>
</feature>
<evidence type="ECO:0000256" key="10">
    <source>
        <dbReference type="SAM" id="MobiDB-lite"/>
    </source>
</evidence>
<evidence type="ECO:0000313" key="13">
    <source>
        <dbReference type="Proteomes" id="UP000054196"/>
    </source>
</evidence>
<keyword evidence="5" id="KW-0862">Zinc</keyword>
<dbReference type="OrthoDB" id="6077919at2759"/>
<dbReference type="PANTHER" id="PTHR46179:SF13">
    <property type="entry name" value="C2H2-TYPE DOMAIN-CONTAINING PROTEIN"/>
    <property type="match status" value="1"/>
</dbReference>
<feature type="compositionally biased region" description="Polar residues" evidence="10">
    <location>
        <begin position="432"/>
        <end position="443"/>
    </location>
</feature>